<comment type="caution">
    <text evidence="1">The sequence shown here is derived from an EMBL/GenBank/DDBJ whole genome shotgun (WGS) entry which is preliminary data.</text>
</comment>
<evidence type="ECO:0000313" key="1">
    <source>
        <dbReference type="EMBL" id="PNX81739.1"/>
    </source>
</evidence>
<reference evidence="1 2" key="1">
    <citation type="journal article" date="2014" name="Am. J. Bot.">
        <title>Genome assembly and annotation for red clover (Trifolium pratense; Fabaceae).</title>
        <authorList>
            <person name="Istvanek J."/>
            <person name="Jaros M."/>
            <person name="Krenek A."/>
            <person name="Repkova J."/>
        </authorList>
    </citation>
    <scope>NUCLEOTIDE SEQUENCE [LARGE SCALE GENOMIC DNA]</scope>
    <source>
        <strain evidence="2">cv. Tatra</strain>
        <tissue evidence="1">Young leaves</tissue>
    </source>
</reference>
<evidence type="ECO:0000313" key="2">
    <source>
        <dbReference type="Proteomes" id="UP000236291"/>
    </source>
</evidence>
<organism evidence="1 2">
    <name type="scientific">Trifolium pratense</name>
    <name type="common">Red clover</name>
    <dbReference type="NCBI Taxonomy" id="57577"/>
    <lineage>
        <taxon>Eukaryota</taxon>
        <taxon>Viridiplantae</taxon>
        <taxon>Streptophyta</taxon>
        <taxon>Embryophyta</taxon>
        <taxon>Tracheophyta</taxon>
        <taxon>Spermatophyta</taxon>
        <taxon>Magnoliopsida</taxon>
        <taxon>eudicotyledons</taxon>
        <taxon>Gunneridae</taxon>
        <taxon>Pentapetalae</taxon>
        <taxon>rosids</taxon>
        <taxon>fabids</taxon>
        <taxon>Fabales</taxon>
        <taxon>Fabaceae</taxon>
        <taxon>Papilionoideae</taxon>
        <taxon>50 kb inversion clade</taxon>
        <taxon>NPAAA clade</taxon>
        <taxon>Hologalegina</taxon>
        <taxon>IRL clade</taxon>
        <taxon>Trifolieae</taxon>
        <taxon>Trifolium</taxon>
    </lineage>
</organism>
<gene>
    <name evidence="1" type="ORF">L195_g037764</name>
</gene>
<protein>
    <submittedName>
        <fullName evidence="1">Uncharacterized protein</fullName>
    </submittedName>
</protein>
<sequence length="103" mass="11654">MVSLDEISIQARQAVGLEQVIGARIQQRIALFGRNNSVWNDSKEVRRSLGIKTQQLWAEWHSIQQLQQANPITDHTVAETAIGLELFGLMANIPYLKGSQQHY</sequence>
<reference evidence="1 2" key="2">
    <citation type="journal article" date="2017" name="Front. Plant Sci.">
        <title>Gene Classification and Mining of Molecular Markers Useful in Red Clover (Trifolium pratense) Breeding.</title>
        <authorList>
            <person name="Istvanek J."/>
            <person name="Dluhosova J."/>
            <person name="Dluhos P."/>
            <person name="Patkova L."/>
            <person name="Nedelnik J."/>
            <person name="Repkova J."/>
        </authorList>
    </citation>
    <scope>NUCLEOTIDE SEQUENCE [LARGE SCALE GENOMIC DNA]</scope>
    <source>
        <strain evidence="2">cv. Tatra</strain>
        <tissue evidence="1">Young leaves</tissue>
    </source>
</reference>
<name>A0A2K3LTA4_TRIPR</name>
<dbReference type="Proteomes" id="UP000236291">
    <property type="component" value="Unassembled WGS sequence"/>
</dbReference>
<proteinExistence type="predicted"/>
<dbReference type="AlphaFoldDB" id="A0A2K3LTA4"/>
<dbReference type="EMBL" id="ASHM01040481">
    <property type="protein sequence ID" value="PNX81739.1"/>
    <property type="molecule type" value="Genomic_DNA"/>
</dbReference>
<accession>A0A2K3LTA4</accession>